<feature type="transmembrane region" description="Helical" evidence="8">
    <location>
        <begin position="75"/>
        <end position="95"/>
    </location>
</feature>
<comment type="subcellular location">
    <subcellularLocation>
        <location evidence="1 8">Cell membrane</location>
        <topology evidence="1 8">Multi-pass membrane protein</topology>
    </subcellularLocation>
</comment>
<feature type="transmembrane region" description="Helical" evidence="8">
    <location>
        <begin position="187"/>
        <end position="212"/>
    </location>
</feature>
<dbReference type="RefSeq" id="WP_075007761.1">
    <property type="nucleotide sequence ID" value="NZ_FOAP01000009.1"/>
</dbReference>
<protein>
    <recommendedName>
        <fullName evidence="8">Probable membrane transporter protein</fullName>
    </recommendedName>
</protein>
<accession>A0A1H7TM47</accession>
<keyword evidence="7 8" id="KW-0472">Membrane</keyword>
<dbReference type="AlphaFoldDB" id="A0A1H7TM47"/>
<proteinExistence type="inferred from homology"/>
<evidence type="ECO:0000313" key="10">
    <source>
        <dbReference type="Proteomes" id="UP000182719"/>
    </source>
</evidence>
<keyword evidence="4 8" id="KW-1003">Cell membrane</keyword>
<keyword evidence="6 8" id="KW-1133">Transmembrane helix</keyword>
<evidence type="ECO:0000256" key="7">
    <source>
        <dbReference type="ARBA" id="ARBA00023136"/>
    </source>
</evidence>
<dbReference type="PANTHER" id="PTHR30269">
    <property type="entry name" value="TRANSMEMBRANE PROTEIN YFCA"/>
    <property type="match status" value="1"/>
</dbReference>
<reference evidence="10" key="1">
    <citation type="submission" date="2016-10" db="EMBL/GenBank/DDBJ databases">
        <authorList>
            <person name="Varghese N."/>
            <person name="Submissions S."/>
        </authorList>
    </citation>
    <scope>NUCLEOTIDE SEQUENCE [LARGE SCALE GENOMIC DNA]</scope>
    <source>
        <strain evidence="10">DSM 17044</strain>
    </source>
</reference>
<evidence type="ECO:0000256" key="3">
    <source>
        <dbReference type="ARBA" id="ARBA00022448"/>
    </source>
</evidence>
<dbReference type="PANTHER" id="PTHR30269:SF0">
    <property type="entry name" value="MEMBRANE TRANSPORTER PROTEIN YFCA-RELATED"/>
    <property type="match status" value="1"/>
</dbReference>
<dbReference type="InterPro" id="IPR002781">
    <property type="entry name" value="TM_pro_TauE-like"/>
</dbReference>
<evidence type="ECO:0000313" key="9">
    <source>
        <dbReference type="EMBL" id="SEL85569.1"/>
    </source>
</evidence>
<name>A0A1H7TM47_STIAU</name>
<evidence type="ECO:0000256" key="1">
    <source>
        <dbReference type="ARBA" id="ARBA00004651"/>
    </source>
</evidence>
<feature type="transmembrane region" description="Helical" evidence="8">
    <location>
        <begin position="101"/>
        <end position="120"/>
    </location>
</feature>
<keyword evidence="10" id="KW-1185">Reference proteome</keyword>
<evidence type="ECO:0000256" key="4">
    <source>
        <dbReference type="ARBA" id="ARBA00022475"/>
    </source>
</evidence>
<dbReference type="OrthoDB" id="554695at2"/>
<dbReference type="EMBL" id="FOAP01000009">
    <property type="protein sequence ID" value="SEL85569.1"/>
    <property type="molecule type" value="Genomic_DNA"/>
</dbReference>
<gene>
    <name evidence="9" type="ORF">SAMN05444354_10964</name>
</gene>
<dbReference type="Pfam" id="PF01925">
    <property type="entry name" value="TauE"/>
    <property type="match status" value="1"/>
</dbReference>
<dbReference type="InterPro" id="IPR052017">
    <property type="entry name" value="TSUP"/>
</dbReference>
<evidence type="ECO:0000256" key="5">
    <source>
        <dbReference type="ARBA" id="ARBA00022692"/>
    </source>
</evidence>
<organism evidence="9 10">
    <name type="scientific">Stigmatella aurantiaca</name>
    <dbReference type="NCBI Taxonomy" id="41"/>
    <lineage>
        <taxon>Bacteria</taxon>
        <taxon>Pseudomonadati</taxon>
        <taxon>Myxococcota</taxon>
        <taxon>Myxococcia</taxon>
        <taxon>Myxococcales</taxon>
        <taxon>Cystobacterineae</taxon>
        <taxon>Archangiaceae</taxon>
        <taxon>Stigmatella</taxon>
    </lineage>
</organism>
<dbReference type="GO" id="GO:0005886">
    <property type="term" value="C:plasma membrane"/>
    <property type="evidence" value="ECO:0007669"/>
    <property type="project" value="UniProtKB-SubCell"/>
</dbReference>
<evidence type="ECO:0000256" key="2">
    <source>
        <dbReference type="ARBA" id="ARBA00009142"/>
    </source>
</evidence>
<keyword evidence="5 8" id="KW-0812">Transmembrane</keyword>
<feature type="transmembrane region" description="Helical" evidence="8">
    <location>
        <begin position="156"/>
        <end position="175"/>
    </location>
</feature>
<evidence type="ECO:0000256" key="6">
    <source>
        <dbReference type="ARBA" id="ARBA00022989"/>
    </source>
</evidence>
<keyword evidence="3" id="KW-0813">Transport</keyword>
<sequence length="255" mass="26339">MEMSGFDIALLCLVALCAGGVDAIAGGGGLLTLPALLATGMPPHVALGTNKGQSMFGSGAALFRFSRAGLVKGHLAVVTFPLGLLGALAGTRLVLWLKPEVLKPMVLVLLVAVAVFLAFRRGPPPGDRPEPPLARLRLLGGLAAFFIGAYDGFFGPGTGTFLIVAFSSLLGHGLLRASADAKVVNFASNLAAVALFASRGAVMWQVVLPMAVAQFAGGWVGVHLTVKGGDRLVRKVVLAVVVALVLKLAWDLLRR</sequence>
<dbReference type="Proteomes" id="UP000182719">
    <property type="component" value="Unassembled WGS sequence"/>
</dbReference>
<feature type="transmembrane region" description="Helical" evidence="8">
    <location>
        <begin position="232"/>
        <end position="250"/>
    </location>
</feature>
<evidence type="ECO:0000256" key="8">
    <source>
        <dbReference type="RuleBase" id="RU363041"/>
    </source>
</evidence>
<comment type="similarity">
    <text evidence="2 8">Belongs to the 4-toluene sulfonate uptake permease (TSUP) (TC 2.A.102) family.</text>
</comment>